<dbReference type="Gene3D" id="1.20.1540.10">
    <property type="entry name" value="Rhomboid-like"/>
    <property type="match status" value="1"/>
</dbReference>
<keyword evidence="7" id="KW-0645">Protease</keyword>
<dbReference type="SUPFAM" id="SSF144091">
    <property type="entry name" value="Rhomboid-like"/>
    <property type="match status" value="1"/>
</dbReference>
<dbReference type="GO" id="GO:0004252">
    <property type="term" value="F:serine-type endopeptidase activity"/>
    <property type="evidence" value="ECO:0007669"/>
    <property type="project" value="InterPro"/>
</dbReference>
<dbReference type="GO" id="GO:0006508">
    <property type="term" value="P:proteolysis"/>
    <property type="evidence" value="ECO:0007669"/>
    <property type="project" value="UniProtKB-KW"/>
</dbReference>
<dbReference type="GO" id="GO:0016020">
    <property type="term" value="C:membrane"/>
    <property type="evidence" value="ECO:0007669"/>
    <property type="project" value="UniProtKB-SubCell"/>
</dbReference>
<evidence type="ECO:0000256" key="1">
    <source>
        <dbReference type="ARBA" id="ARBA00004141"/>
    </source>
</evidence>
<dbReference type="AlphaFoldDB" id="A0A5B2XDW4"/>
<evidence type="ECO:0000256" key="5">
    <source>
        <dbReference type="SAM" id="Phobius"/>
    </source>
</evidence>
<evidence type="ECO:0000259" key="6">
    <source>
        <dbReference type="Pfam" id="PF01694"/>
    </source>
</evidence>
<gene>
    <name evidence="7" type="ORF">F0L68_17365</name>
</gene>
<reference evidence="7 8" key="2">
    <citation type="submission" date="2019-09" db="EMBL/GenBank/DDBJ databases">
        <authorList>
            <person name="Jin C."/>
        </authorList>
    </citation>
    <scope>NUCLEOTIDE SEQUENCE [LARGE SCALE GENOMIC DNA]</scope>
    <source>
        <strain evidence="7 8">AN110305</strain>
    </source>
</reference>
<evidence type="ECO:0000256" key="4">
    <source>
        <dbReference type="ARBA" id="ARBA00023136"/>
    </source>
</evidence>
<name>A0A5B2XDW4_9PSEU</name>
<dbReference type="InterPro" id="IPR035952">
    <property type="entry name" value="Rhomboid-like_sf"/>
</dbReference>
<protein>
    <submittedName>
        <fullName evidence="7">Rhomboid family intramembrane serine protease</fullName>
    </submittedName>
</protein>
<feature type="transmembrane region" description="Helical" evidence="5">
    <location>
        <begin position="81"/>
        <end position="99"/>
    </location>
</feature>
<evidence type="ECO:0000313" key="8">
    <source>
        <dbReference type="Proteomes" id="UP000323454"/>
    </source>
</evidence>
<dbReference type="Pfam" id="PF01694">
    <property type="entry name" value="Rhomboid"/>
    <property type="match status" value="1"/>
</dbReference>
<reference evidence="7 8" key="1">
    <citation type="submission" date="2019-09" db="EMBL/GenBank/DDBJ databases">
        <title>Goodfellowia gen. nov., a new genus of the Pseudonocardineae related to Actinoalloteichus, containing Goodfellowia coeruleoviolacea gen. nov., comb. nov. gen. nov., comb. nov.</title>
        <authorList>
            <person name="Labeda D."/>
        </authorList>
    </citation>
    <scope>NUCLEOTIDE SEQUENCE [LARGE SCALE GENOMIC DNA]</scope>
    <source>
        <strain evidence="7 8">AN110305</strain>
    </source>
</reference>
<feature type="transmembrane region" description="Helical" evidence="5">
    <location>
        <begin position="157"/>
        <end position="177"/>
    </location>
</feature>
<keyword evidence="7" id="KW-0378">Hydrolase</keyword>
<feature type="domain" description="Peptidase S54 rhomboid" evidence="6">
    <location>
        <begin position="46"/>
        <end position="177"/>
    </location>
</feature>
<feature type="transmembrane region" description="Helical" evidence="5">
    <location>
        <begin position="105"/>
        <end position="126"/>
    </location>
</feature>
<dbReference type="PANTHER" id="PTHR43731:SF9">
    <property type="entry name" value="SLR1461 PROTEIN"/>
    <property type="match status" value="1"/>
</dbReference>
<keyword evidence="4 5" id="KW-0472">Membrane</keyword>
<keyword evidence="8" id="KW-1185">Reference proteome</keyword>
<evidence type="ECO:0000256" key="2">
    <source>
        <dbReference type="ARBA" id="ARBA00022692"/>
    </source>
</evidence>
<dbReference type="InterPro" id="IPR022764">
    <property type="entry name" value="Peptidase_S54_rhomboid_dom"/>
</dbReference>
<evidence type="ECO:0000313" key="7">
    <source>
        <dbReference type="EMBL" id="KAA2261344.1"/>
    </source>
</evidence>
<sequence length="199" mass="20978">MQAAVVLVSFTALLYLIEFVDVAGFHGSLDRSFGVKPRQLSGLDGVLFAPLLHDGWAHLAGNTIPVLVFGFLAMAGGLAQWIVVTTVIWLVSGIGVWLTGDAGTVTIGASGLAFGWLAFLLVRGIFNRSFKQILVAAVLFFYWGGVLWGLLPGDQQISWQAHLFGALAGLLMAFLAARASRVRAARTVATGPAPGNLAA</sequence>
<dbReference type="OrthoDB" id="465874at2"/>
<dbReference type="InterPro" id="IPR050925">
    <property type="entry name" value="Rhomboid_protease_S54"/>
</dbReference>
<accession>A0A5B2XDW4</accession>
<comment type="caution">
    <text evidence="7">The sequence shown here is derived from an EMBL/GenBank/DDBJ whole genome shotgun (WGS) entry which is preliminary data.</text>
</comment>
<keyword evidence="2 5" id="KW-0812">Transmembrane</keyword>
<dbReference type="EMBL" id="VUOB01000029">
    <property type="protein sequence ID" value="KAA2261344.1"/>
    <property type="molecule type" value="Genomic_DNA"/>
</dbReference>
<proteinExistence type="predicted"/>
<feature type="transmembrane region" description="Helical" evidence="5">
    <location>
        <begin position="56"/>
        <end position="74"/>
    </location>
</feature>
<keyword evidence="3 5" id="KW-1133">Transmembrane helix</keyword>
<dbReference type="PANTHER" id="PTHR43731">
    <property type="entry name" value="RHOMBOID PROTEASE"/>
    <property type="match status" value="1"/>
</dbReference>
<evidence type="ECO:0000256" key="3">
    <source>
        <dbReference type="ARBA" id="ARBA00022989"/>
    </source>
</evidence>
<feature type="transmembrane region" description="Helical" evidence="5">
    <location>
        <begin position="133"/>
        <end position="151"/>
    </location>
</feature>
<dbReference type="Proteomes" id="UP000323454">
    <property type="component" value="Unassembled WGS sequence"/>
</dbReference>
<organism evidence="7 8">
    <name type="scientific">Solihabitans fulvus</name>
    <dbReference type="NCBI Taxonomy" id="1892852"/>
    <lineage>
        <taxon>Bacteria</taxon>
        <taxon>Bacillati</taxon>
        <taxon>Actinomycetota</taxon>
        <taxon>Actinomycetes</taxon>
        <taxon>Pseudonocardiales</taxon>
        <taxon>Pseudonocardiaceae</taxon>
        <taxon>Solihabitans</taxon>
    </lineage>
</organism>
<comment type="subcellular location">
    <subcellularLocation>
        <location evidence="1">Membrane</location>
        <topology evidence="1">Multi-pass membrane protein</topology>
    </subcellularLocation>
</comment>